<dbReference type="EMBL" id="CP025791">
    <property type="protein sequence ID" value="AUP81199.1"/>
    <property type="molecule type" value="Genomic_DNA"/>
</dbReference>
<keyword evidence="2" id="KW-1185">Reference proteome</keyword>
<reference evidence="1 2" key="1">
    <citation type="submission" date="2018-01" db="EMBL/GenBank/DDBJ databases">
        <title>Complete genome sequence of Flavivirga eckloniae ECD14 isolated from seaweed Ecklonia cava.</title>
        <authorList>
            <person name="Lee J.H."/>
            <person name="Baik K.S."/>
            <person name="Seong C.N."/>
        </authorList>
    </citation>
    <scope>NUCLEOTIDE SEQUENCE [LARGE SCALE GENOMIC DNA]</scope>
    <source>
        <strain evidence="1 2">ECD14</strain>
    </source>
</reference>
<protein>
    <submittedName>
        <fullName evidence="1">Uncharacterized protein</fullName>
    </submittedName>
</protein>
<evidence type="ECO:0000313" key="2">
    <source>
        <dbReference type="Proteomes" id="UP000235826"/>
    </source>
</evidence>
<dbReference type="AlphaFoldDB" id="A0A2K9PVW1"/>
<dbReference type="KEGG" id="fek:C1H87_21775"/>
<dbReference type="RefSeq" id="WP_102757842.1">
    <property type="nucleotide sequence ID" value="NZ_CP025791.1"/>
</dbReference>
<dbReference type="Proteomes" id="UP000235826">
    <property type="component" value="Chromosome"/>
</dbReference>
<dbReference type="OrthoDB" id="1447213at2"/>
<sequence>MKGRKRIESINSLQIDLSAVIDPKLGLGGFNFTQKISDFEIDWTNSFFEKAESCLNYEIDKKYFFLNISTTNREVELNIDLFTGKISSMICKKGYSGTLENGIGIGSNISKAFEIDKSLGFNMDTDWINRTPFDGLIIYVPKNLQMQCFNSASKGESLPDFKIETIELLDMEFAEKMYEDELFFE</sequence>
<gene>
    <name evidence="1" type="ORF">C1H87_21775</name>
</gene>
<evidence type="ECO:0000313" key="1">
    <source>
        <dbReference type="EMBL" id="AUP81199.1"/>
    </source>
</evidence>
<name>A0A2K9PVW1_9FLAO</name>
<organism evidence="1 2">
    <name type="scientific">Flavivirga eckloniae</name>
    <dbReference type="NCBI Taxonomy" id="1803846"/>
    <lineage>
        <taxon>Bacteria</taxon>
        <taxon>Pseudomonadati</taxon>
        <taxon>Bacteroidota</taxon>
        <taxon>Flavobacteriia</taxon>
        <taxon>Flavobacteriales</taxon>
        <taxon>Flavobacteriaceae</taxon>
        <taxon>Flavivirga</taxon>
    </lineage>
</organism>
<proteinExistence type="predicted"/>
<accession>A0A2K9PVW1</accession>